<dbReference type="EMBL" id="WJXA01000010">
    <property type="protein sequence ID" value="KAF7128899.1"/>
    <property type="molecule type" value="Genomic_DNA"/>
</dbReference>
<organism evidence="11 12">
    <name type="scientific">Rhododendron simsii</name>
    <name type="common">Sims's rhododendron</name>
    <dbReference type="NCBI Taxonomy" id="118357"/>
    <lineage>
        <taxon>Eukaryota</taxon>
        <taxon>Viridiplantae</taxon>
        <taxon>Streptophyta</taxon>
        <taxon>Embryophyta</taxon>
        <taxon>Tracheophyta</taxon>
        <taxon>Spermatophyta</taxon>
        <taxon>Magnoliopsida</taxon>
        <taxon>eudicotyledons</taxon>
        <taxon>Gunneridae</taxon>
        <taxon>Pentapetalae</taxon>
        <taxon>asterids</taxon>
        <taxon>Ericales</taxon>
        <taxon>Ericaceae</taxon>
        <taxon>Ericoideae</taxon>
        <taxon>Rhodoreae</taxon>
        <taxon>Rhododendron</taxon>
    </lineage>
</organism>
<evidence type="ECO:0000256" key="7">
    <source>
        <dbReference type="ARBA" id="ARBA00035120"/>
    </source>
</evidence>
<protein>
    <recommendedName>
        <fullName evidence="13">Camphor resistance CrcB family protein</fullName>
    </recommendedName>
</protein>
<accession>A0A834G8Q4</accession>
<dbReference type="Proteomes" id="UP000626092">
    <property type="component" value="Unassembled WGS sequence"/>
</dbReference>
<dbReference type="AlphaFoldDB" id="A0A834G8Q4"/>
<keyword evidence="5 10" id="KW-1133">Transmembrane helix</keyword>
<feature type="region of interest" description="Disordered" evidence="9">
    <location>
        <begin position="1"/>
        <end position="30"/>
    </location>
</feature>
<feature type="transmembrane region" description="Helical" evidence="10">
    <location>
        <begin position="130"/>
        <end position="149"/>
    </location>
</feature>
<sequence>MTTDLESSGADSSLRRHSNAMTPVDDDRHDVMEKGSVLPIPVDALATASPVSPSTVDVAPPLNPLLTEDITRSDDKNTKQENKKELPWLLDYGSHLVHLAVFGILGVGSFLMGWLGVVFKGDISRVSDHLAVGLTTGYLGSLTTFSGWNQRMLDLSVQGKWAVVFGIPLGFILADYSIIYGIRTARGFKGFLETSNVLPLSEPSSFKSNGKVDHFKRQCAVMFVLLLALGLVWGACGAFVKREFGHGGSGVQLLLGCIVGPFGVWIRWLLARQLNGRGFGKSGRWKWLPFGTLIANVSAACLMAALATLQEVVKTKTCDTIATGIQFGLLGCLSTVSTFIAEVHLLRESNRPWRGDAYAMVTIVVSFGLGTLIYSVPAWTRRYN</sequence>
<dbReference type="Pfam" id="PF02537">
    <property type="entry name" value="CRCB"/>
    <property type="match status" value="2"/>
</dbReference>
<keyword evidence="6 10" id="KW-0472">Membrane</keyword>
<dbReference type="PANTHER" id="PTHR28259">
    <property type="entry name" value="FLUORIDE EXPORT PROTEIN 1-RELATED"/>
    <property type="match status" value="1"/>
</dbReference>
<comment type="function">
    <text evidence="1">Fluoride channel required for the rapid expulsion of cytoplasmic fluoride.</text>
</comment>
<feature type="transmembrane region" description="Helical" evidence="10">
    <location>
        <begin position="161"/>
        <end position="182"/>
    </location>
</feature>
<evidence type="ECO:0000256" key="3">
    <source>
        <dbReference type="ARBA" id="ARBA00022475"/>
    </source>
</evidence>
<feature type="compositionally biased region" description="Basic and acidic residues" evidence="9">
    <location>
        <begin position="69"/>
        <end position="79"/>
    </location>
</feature>
<dbReference type="GO" id="GO:1903425">
    <property type="term" value="F:fluoride transmembrane transporter activity"/>
    <property type="evidence" value="ECO:0007669"/>
    <property type="project" value="TreeGrafter"/>
</dbReference>
<dbReference type="InterPro" id="IPR003691">
    <property type="entry name" value="FluC"/>
</dbReference>
<feature type="transmembrane region" description="Helical" evidence="10">
    <location>
        <begin position="357"/>
        <end position="376"/>
    </location>
</feature>
<feature type="transmembrane region" description="Helical" evidence="10">
    <location>
        <begin position="290"/>
        <end position="309"/>
    </location>
</feature>
<feature type="transmembrane region" description="Helical" evidence="10">
    <location>
        <begin position="252"/>
        <end position="270"/>
    </location>
</feature>
<evidence type="ECO:0000313" key="11">
    <source>
        <dbReference type="EMBL" id="KAF7128899.1"/>
    </source>
</evidence>
<feature type="transmembrane region" description="Helical" evidence="10">
    <location>
        <begin position="321"/>
        <end position="345"/>
    </location>
</feature>
<keyword evidence="3" id="KW-1003">Cell membrane</keyword>
<evidence type="ECO:0000256" key="6">
    <source>
        <dbReference type="ARBA" id="ARBA00023136"/>
    </source>
</evidence>
<feature type="transmembrane region" description="Helical" evidence="10">
    <location>
        <begin position="96"/>
        <end position="118"/>
    </location>
</feature>
<evidence type="ECO:0000256" key="1">
    <source>
        <dbReference type="ARBA" id="ARBA00002598"/>
    </source>
</evidence>
<evidence type="ECO:0008006" key="13">
    <source>
        <dbReference type="Google" id="ProtNLM"/>
    </source>
</evidence>
<dbReference type="PANTHER" id="PTHR28259:SF1">
    <property type="entry name" value="FLUORIDE EXPORT PROTEIN 1-RELATED"/>
    <property type="match status" value="1"/>
</dbReference>
<evidence type="ECO:0000256" key="10">
    <source>
        <dbReference type="SAM" id="Phobius"/>
    </source>
</evidence>
<comment type="similarity">
    <text evidence="7">Belongs to the fluoride channel Fluc/FEX (TC 1.A.43) family.</text>
</comment>
<feature type="transmembrane region" description="Helical" evidence="10">
    <location>
        <begin position="219"/>
        <end position="240"/>
    </location>
</feature>
<name>A0A834G8Q4_RHOSS</name>
<evidence type="ECO:0000313" key="12">
    <source>
        <dbReference type="Proteomes" id="UP000626092"/>
    </source>
</evidence>
<comment type="catalytic activity">
    <reaction evidence="8">
        <text>fluoride(in) = fluoride(out)</text>
        <dbReference type="Rhea" id="RHEA:76159"/>
        <dbReference type="ChEBI" id="CHEBI:17051"/>
    </reaction>
    <physiologicalReaction direction="left-to-right" evidence="8">
        <dbReference type="Rhea" id="RHEA:76160"/>
    </physiologicalReaction>
</comment>
<keyword evidence="12" id="KW-1185">Reference proteome</keyword>
<gene>
    <name evidence="11" type="ORF">RHSIM_Rhsim10G0043500</name>
</gene>
<feature type="region of interest" description="Disordered" evidence="9">
    <location>
        <begin position="52"/>
        <end position="79"/>
    </location>
</feature>
<evidence type="ECO:0000256" key="8">
    <source>
        <dbReference type="ARBA" id="ARBA00035585"/>
    </source>
</evidence>
<dbReference type="GO" id="GO:0005886">
    <property type="term" value="C:plasma membrane"/>
    <property type="evidence" value="ECO:0007669"/>
    <property type="project" value="UniProtKB-SubCell"/>
</dbReference>
<dbReference type="OrthoDB" id="409792at2759"/>
<feature type="compositionally biased region" description="Polar residues" evidence="9">
    <location>
        <begin position="1"/>
        <end position="11"/>
    </location>
</feature>
<keyword evidence="4 10" id="KW-0812">Transmembrane</keyword>
<reference evidence="11" key="1">
    <citation type="submission" date="2019-11" db="EMBL/GenBank/DDBJ databases">
        <authorList>
            <person name="Liu Y."/>
            <person name="Hou J."/>
            <person name="Li T.-Q."/>
            <person name="Guan C.-H."/>
            <person name="Wu X."/>
            <person name="Wu H.-Z."/>
            <person name="Ling F."/>
            <person name="Zhang R."/>
            <person name="Shi X.-G."/>
            <person name="Ren J.-P."/>
            <person name="Chen E.-F."/>
            <person name="Sun J.-M."/>
        </authorList>
    </citation>
    <scope>NUCLEOTIDE SEQUENCE</scope>
    <source>
        <strain evidence="11">Adult_tree_wgs_1</strain>
        <tissue evidence="11">Leaves</tissue>
    </source>
</reference>
<evidence type="ECO:0000256" key="9">
    <source>
        <dbReference type="SAM" id="MobiDB-lite"/>
    </source>
</evidence>
<comment type="subcellular location">
    <subcellularLocation>
        <location evidence="2">Cell membrane</location>
        <topology evidence="2">Multi-pass membrane protein</topology>
    </subcellularLocation>
</comment>
<evidence type="ECO:0000256" key="2">
    <source>
        <dbReference type="ARBA" id="ARBA00004651"/>
    </source>
</evidence>
<proteinExistence type="inferred from homology"/>
<comment type="caution">
    <text evidence="11">The sequence shown here is derived from an EMBL/GenBank/DDBJ whole genome shotgun (WGS) entry which is preliminary data.</text>
</comment>
<evidence type="ECO:0000256" key="4">
    <source>
        <dbReference type="ARBA" id="ARBA00022692"/>
    </source>
</evidence>
<evidence type="ECO:0000256" key="5">
    <source>
        <dbReference type="ARBA" id="ARBA00022989"/>
    </source>
</evidence>